<proteinExistence type="predicted"/>
<dbReference type="Proteomes" id="UP001500888">
    <property type="component" value="Unassembled WGS sequence"/>
</dbReference>
<comment type="caution">
    <text evidence="2">The sequence shown here is derived from an EMBL/GenBank/DDBJ whole genome shotgun (WGS) entry which is preliminary data.</text>
</comment>
<organism evidence="2 3">
    <name type="scientific">Sphaerisporangium flaviroseum</name>
    <dbReference type="NCBI Taxonomy" id="509199"/>
    <lineage>
        <taxon>Bacteria</taxon>
        <taxon>Bacillati</taxon>
        <taxon>Actinomycetota</taxon>
        <taxon>Actinomycetes</taxon>
        <taxon>Streptosporangiales</taxon>
        <taxon>Streptosporangiaceae</taxon>
        <taxon>Sphaerisporangium</taxon>
    </lineage>
</organism>
<sequence>MEQPKPYCEVPVYNFLASVLAKAAVMLVEALIVRLVQVCVERYAPQAA</sequence>
<evidence type="ECO:0000313" key="2">
    <source>
        <dbReference type="EMBL" id="GAA3837912.1"/>
    </source>
</evidence>
<keyword evidence="3" id="KW-1185">Reference proteome</keyword>
<evidence type="ECO:0000256" key="1">
    <source>
        <dbReference type="SAM" id="Phobius"/>
    </source>
</evidence>
<accession>A0ABP7J9V1</accession>
<reference evidence="3" key="1">
    <citation type="journal article" date="2019" name="Int. J. Syst. Evol. Microbiol.">
        <title>The Global Catalogue of Microorganisms (GCM) 10K type strain sequencing project: providing services to taxonomists for standard genome sequencing and annotation.</title>
        <authorList>
            <consortium name="The Broad Institute Genomics Platform"/>
            <consortium name="The Broad Institute Genome Sequencing Center for Infectious Disease"/>
            <person name="Wu L."/>
            <person name="Ma J."/>
        </authorList>
    </citation>
    <scope>NUCLEOTIDE SEQUENCE [LARGE SCALE GENOMIC DNA]</scope>
    <source>
        <strain evidence="3">JCM 16908</strain>
    </source>
</reference>
<keyword evidence="1" id="KW-0472">Membrane</keyword>
<keyword evidence="1" id="KW-0812">Transmembrane</keyword>
<name>A0ABP7J9V1_9ACTN</name>
<evidence type="ECO:0000313" key="3">
    <source>
        <dbReference type="Proteomes" id="UP001500888"/>
    </source>
</evidence>
<feature type="transmembrane region" description="Helical" evidence="1">
    <location>
        <begin position="12"/>
        <end position="33"/>
    </location>
</feature>
<dbReference type="EMBL" id="BAAAZR010000040">
    <property type="protein sequence ID" value="GAA3837912.1"/>
    <property type="molecule type" value="Genomic_DNA"/>
</dbReference>
<gene>
    <name evidence="2" type="ORF">GCM10022226_70110</name>
</gene>
<keyword evidence="1" id="KW-1133">Transmembrane helix</keyword>
<protein>
    <submittedName>
        <fullName evidence="2">Uncharacterized protein</fullName>
    </submittedName>
</protein>